<dbReference type="FunFam" id="2.10.25.10:FF:000008">
    <property type="entry name" value="Signal peptide, CUB domain, EGF-like 2"/>
    <property type="match status" value="1"/>
</dbReference>
<name>A0A182T6U5_9DIPT</name>
<keyword evidence="7" id="KW-1015">Disulfide bond</keyword>
<dbReference type="AlphaFoldDB" id="A0A182T6U5"/>
<comment type="caution">
    <text evidence="9">Lacks conserved residue(s) required for the propagation of feature annotation.</text>
</comment>
<reference evidence="12" key="1">
    <citation type="submission" date="2013-09" db="EMBL/GenBank/DDBJ databases">
        <title>The Genome Sequence of Anopheles maculatus species B.</title>
        <authorList>
            <consortium name="The Broad Institute Genomics Platform"/>
            <person name="Neafsey D.E."/>
            <person name="Besansky N."/>
            <person name="Howell P."/>
            <person name="Walton C."/>
            <person name="Young S.K."/>
            <person name="Zeng Q."/>
            <person name="Gargeya S."/>
            <person name="Fitzgerald M."/>
            <person name="Haas B."/>
            <person name="Abouelleil A."/>
            <person name="Allen A.W."/>
            <person name="Alvarado L."/>
            <person name="Arachchi H.M."/>
            <person name="Berlin A.M."/>
            <person name="Chapman S.B."/>
            <person name="Gainer-Dewar J."/>
            <person name="Goldberg J."/>
            <person name="Griggs A."/>
            <person name="Gujja S."/>
            <person name="Hansen M."/>
            <person name="Howarth C."/>
            <person name="Imamovic A."/>
            <person name="Ireland A."/>
            <person name="Larimer J."/>
            <person name="McCowan C."/>
            <person name="Murphy C."/>
            <person name="Pearson M."/>
            <person name="Poon T.W."/>
            <person name="Priest M."/>
            <person name="Roberts A."/>
            <person name="Saif S."/>
            <person name="Shea T."/>
            <person name="Sisk P."/>
            <person name="Sykes S."/>
            <person name="Wortman J."/>
            <person name="Nusbaum C."/>
            <person name="Birren B."/>
        </authorList>
    </citation>
    <scope>NUCLEOTIDE SEQUENCE [LARGE SCALE GENOMIC DNA]</scope>
    <source>
        <strain evidence="12">maculatus3</strain>
    </source>
</reference>
<dbReference type="InterPro" id="IPR050751">
    <property type="entry name" value="ECM_structural_protein"/>
</dbReference>
<proteinExistence type="predicted"/>
<dbReference type="InterPro" id="IPR000152">
    <property type="entry name" value="EGF-type_Asp/Asn_hydroxyl_site"/>
</dbReference>
<evidence type="ECO:0000256" key="5">
    <source>
        <dbReference type="ARBA" id="ARBA00022737"/>
    </source>
</evidence>
<dbReference type="GO" id="GO:0005509">
    <property type="term" value="F:calcium ion binding"/>
    <property type="evidence" value="ECO:0007669"/>
    <property type="project" value="InterPro"/>
</dbReference>
<keyword evidence="4" id="KW-0732">Signal</keyword>
<keyword evidence="5" id="KW-0677">Repeat</keyword>
<evidence type="ECO:0000256" key="8">
    <source>
        <dbReference type="ARBA" id="ARBA00023180"/>
    </source>
</evidence>
<keyword evidence="8" id="KW-0325">Glycoprotein</keyword>
<dbReference type="InterPro" id="IPR001881">
    <property type="entry name" value="EGF-like_Ca-bd_dom"/>
</dbReference>
<dbReference type="InterPro" id="IPR026823">
    <property type="entry name" value="cEGF"/>
</dbReference>
<dbReference type="InterPro" id="IPR013032">
    <property type="entry name" value="EGF-like_CS"/>
</dbReference>
<dbReference type="SMART" id="SM00179">
    <property type="entry name" value="EGF_CA"/>
    <property type="match status" value="5"/>
</dbReference>
<keyword evidence="12" id="KW-1185">Reference proteome</keyword>
<evidence type="ECO:0000313" key="12">
    <source>
        <dbReference type="Proteomes" id="UP000075901"/>
    </source>
</evidence>
<dbReference type="EnsemblMetazoa" id="AMAM020827-RA">
    <property type="protein sequence ID" value="AMAM020827-PA"/>
    <property type="gene ID" value="AMAM020827"/>
</dbReference>
<evidence type="ECO:0000256" key="1">
    <source>
        <dbReference type="ARBA" id="ARBA00004613"/>
    </source>
</evidence>
<evidence type="ECO:0000256" key="4">
    <source>
        <dbReference type="ARBA" id="ARBA00022729"/>
    </source>
</evidence>
<dbReference type="VEuPathDB" id="VectorBase:AMAM020827"/>
<evidence type="ECO:0000313" key="11">
    <source>
        <dbReference type="EnsemblMetazoa" id="AMAM020827-PA"/>
    </source>
</evidence>
<dbReference type="Pfam" id="PF12661">
    <property type="entry name" value="hEGF"/>
    <property type="match status" value="2"/>
</dbReference>
<evidence type="ECO:0000256" key="2">
    <source>
        <dbReference type="ARBA" id="ARBA00022525"/>
    </source>
</evidence>
<evidence type="ECO:0000256" key="6">
    <source>
        <dbReference type="ARBA" id="ARBA00022837"/>
    </source>
</evidence>
<dbReference type="InterPro" id="IPR000742">
    <property type="entry name" value="EGF"/>
</dbReference>
<evidence type="ECO:0000259" key="10">
    <source>
        <dbReference type="PROSITE" id="PS50026"/>
    </source>
</evidence>
<dbReference type="PANTHER" id="PTHR24034">
    <property type="entry name" value="EGF-LIKE DOMAIN-CONTAINING PROTEIN"/>
    <property type="match status" value="1"/>
</dbReference>
<dbReference type="SMART" id="SM00181">
    <property type="entry name" value="EGF"/>
    <property type="match status" value="5"/>
</dbReference>
<evidence type="ECO:0000256" key="9">
    <source>
        <dbReference type="PROSITE-ProRule" id="PRU00076"/>
    </source>
</evidence>
<dbReference type="InterPro" id="IPR009030">
    <property type="entry name" value="Growth_fac_rcpt_cys_sf"/>
</dbReference>
<dbReference type="GO" id="GO:0005576">
    <property type="term" value="C:extracellular region"/>
    <property type="evidence" value="ECO:0007669"/>
    <property type="project" value="UniProtKB-SubCell"/>
</dbReference>
<dbReference type="InterPro" id="IPR018097">
    <property type="entry name" value="EGF_Ca-bd_CS"/>
</dbReference>
<dbReference type="Pfam" id="PF12662">
    <property type="entry name" value="cEGF"/>
    <property type="match status" value="2"/>
</dbReference>
<dbReference type="PROSITE" id="PS00010">
    <property type="entry name" value="ASX_HYDROXYL"/>
    <property type="match status" value="2"/>
</dbReference>
<organism evidence="11 12">
    <name type="scientific">Anopheles maculatus</name>
    <dbReference type="NCBI Taxonomy" id="74869"/>
    <lineage>
        <taxon>Eukaryota</taxon>
        <taxon>Metazoa</taxon>
        <taxon>Ecdysozoa</taxon>
        <taxon>Arthropoda</taxon>
        <taxon>Hexapoda</taxon>
        <taxon>Insecta</taxon>
        <taxon>Pterygota</taxon>
        <taxon>Neoptera</taxon>
        <taxon>Endopterygota</taxon>
        <taxon>Diptera</taxon>
        <taxon>Nematocera</taxon>
        <taxon>Culicoidea</taxon>
        <taxon>Culicidae</taxon>
        <taxon>Anophelinae</taxon>
        <taxon>Anopheles</taxon>
        <taxon>Anopheles maculatus group</taxon>
    </lineage>
</organism>
<reference evidence="11" key="2">
    <citation type="submission" date="2020-05" db="UniProtKB">
        <authorList>
            <consortium name="EnsemblMetazoa"/>
        </authorList>
    </citation>
    <scope>IDENTIFICATION</scope>
    <source>
        <strain evidence="11">maculatus3</strain>
    </source>
</reference>
<dbReference type="PROSITE" id="PS50026">
    <property type="entry name" value="EGF_3"/>
    <property type="match status" value="1"/>
</dbReference>
<dbReference type="Pfam" id="PF14670">
    <property type="entry name" value="FXa_inhibition"/>
    <property type="match status" value="1"/>
</dbReference>
<evidence type="ECO:0000256" key="7">
    <source>
        <dbReference type="ARBA" id="ARBA00023157"/>
    </source>
</evidence>
<dbReference type="PANTHER" id="PTHR24034:SF209">
    <property type="entry name" value="EGF-LIKE DOMAIN-CONTAINING PROTEIN"/>
    <property type="match status" value="1"/>
</dbReference>
<accession>A0A182T6U5</accession>
<dbReference type="SUPFAM" id="SSF57184">
    <property type="entry name" value="Growth factor receptor domain"/>
    <property type="match status" value="2"/>
</dbReference>
<keyword evidence="2" id="KW-0964">Secreted</keyword>
<dbReference type="PROSITE" id="PS01186">
    <property type="entry name" value="EGF_2"/>
    <property type="match status" value="2"/>
</dbReference>
<sequence length="236" mass="26487">MLNITLDASTKSVDINECEEQDHGCDYCENAYGGYQCTCPAGFELADDDKHCVDVDECTAGEDETDESGSICSHECHNTIGSFECRCPDAFHLNNDRRTCVRDFCQDLYENPNKTRCSHECVDEVEGFRCHCPEGYLLDEVDQKTCHSAYSCEENQRKRCEPGRCRKVGSGDYRCECPDGYVQNDHSCHDRDECLLGRHDCSHECHNTVGSYRCSCPVGLTLSVDGKTCDDVDECA</sequence>
<keyword evidence="6" id="KW-0106">Calcium</keyword>
<comment type="subcellular location">
    <subcellularLocation>
        <location evidence="1">Secreted</location>
    </subcellularLocation>
</comment>
<feature type="domain" description="EGF-like" evidence="10">
    <location>
        <begin position="190"/>
        <end position="230"/>
    </location>
</feature>
<dbReference type="PROSITE" id="PS01187">
    <property type="entry name" value="EGF_CA"/>
    <property type="match status" value="2"/>
</dbReference>
<dbReference type="Gene3D" id="2.10.25.10">
    <property type="entry name" value="Laminin"/>
    <property type="match status" value="5"/>
</dbReference>
<evidence type="ECO:0000256" key="3">
    <source>
        <dbReference type="ARBA" id="ARBA00022536"/>
    </source>
</evidence>
<dbReference type="Proteomes" id="UP000075901">
    <property type="component" value="Unassembled WGS sequence"/>
</dbReference>
<protein>
    <recommendedName>
        <fullName evidence="10">EGF-like domain-containing protein</fullName>
    </recommendedName>
</protein>
<keyword evidence="3 9" id="KW-0245">EGF-like domain</keyword>